<dbReference type="EMBL" id="CAKASE010000080">
    <property type="protein sequence ID" value="CAG9581537.1"/>
    <property type="molecule type" value="Genomic_DNA"/>
</dbReference>
<evidence type="ECO:0000313" key="4">
    <source>
        <dbReference type="Proteomes" id="UP000789524"/>
    </source>
</evidence>
<feature type="compositionally biased region" description="Basic and acidic residues" evidence="1">
    <location>
        <begin position="420"/>
        <end position="432"/>
    </location>
</feature>
<feature type="compositionally biased region" description="Basic and acidic residues" evidence="1">
    <location>
        <begin position="441"/>
        <end position="451"/>
    </location>
</feature>
<feature type="region of interest" description="Disordered" evidence="1">
    <location>
        <begin position="228"/>
        <end position="365"/>
    </location>
</feature>
<feature type="region of interest" description="Disordered" evidence="1">
    <location>
        <begin position="402"/>
        <end position="475"/>
    </location>
</feature>
<keyword evidence="2" id="KW-1133">Transmembrane helix</keyword>
<evidence type="ECO:0000256" key="2">
    <source>
        <dbReference type="SAM" id="Phobius"/>
    </source>
</evidence>
<keyword evidence="4" id="KW-1185">Reference proteome</keyword>
<feature type="region of interest" description="Disordered" evidence="1">
    <location>
        <begin position="1"/>
        <end position="84"/>
    </location>
</feature>
<keyword evidence="2" id="KW-0472">Membrane</keyword>
<feature type="compositionally biased region" description="Basic and acidic residues" evidence="1">
    <location>
        <begin position="32"/>
        <end position="41"/>
    </location>
</feature>
<accession>A0A8J2WBX8</accession>
<evidence type="ECO:0000256" key="1">
    <source>
        <dbReference type="SAM" id="MobiDB-lite"/>
    </source>
</evidence>
<feature type="compositionally biased region" description="Low complexity" evidence="1">
    <location>
        <begin position="66"/>
        <end position="84"/>
    </location>
</feature>
<protein>
    <submittedName>
        <fullName evidence="3">(African queen) hypothetical protein</fullName>
    </submittedName>
</protein>
<feature type="region of interest" description="Disordered" evidence="1">
    <location>
        <begin position="118"/>
        <end position="171"/>
    </location>
</feature>
<gene>
    <name evidence="3" type="ORF">DCHRY22_LOCUS14122</name>
</gene>
<name>A0A8J2WBX8_9NEOP</name>
<proteinExistence type="predicted"/>
<feature type="compositionally biased region" description="Polar residues" evidence="1">
    <location>
        <begin position="232"/>
        <end position="249"/>
    </location>
</feature>
<feature type="compositionally biased region" description="Polar residues" evidence="1">
    <location>
        <begin position="299"/>
        <end position="311"/>
    </location>
</feature>
<sequence>MQKSIRKLLEKEKIVPKSTSMSPIYVPEEQDQNERQEDTLRNTKPAFNRDFYNKPQIPIYTPPRTLPTTTTTVSSTTSTTTTTESPVNVENIWHIIDSEKTKQQSGDWEELSFDANNNNEEHNVNVPINDNDKYNNDGDDRDEKDQKDADIDDNFALPGFGTNSGNGAENESRAIRTEQNIKFPYINLKPFQVKSKNSKKKPNTILDIMDNQLTVTILLSPYLPHNEYGSKVSKQSSPVAVPTRASSNLVPPPPPPPKVYGDNFPPPASYESFPPYAPSTPDFAPAPAPQPQQPPPTAIEQSIDVSPNLDSDSGPPDTGSQMDVGYRYKPPTDSDSPMINMGYDYSPPEPAPAPPSSHFIPTVPPPKKQFSGYNYNKPAATPVIMPPVDDAPDFKGYHYKKPEPVSDYMPPTYGSPPSFESHDSKPPTHDSDYPELIFNKPHGDSNMHDEGMGMMPPPPETDTKPDSYGPPSDDHGFPHDFPTDFKFHHDLDDHVHDFHFHHDDHTTTTTETPRVNRFSYYYLGKKLYYLPLYFSVYFIVYVGALIIKAVLRHKIVYPNSWRPNTTTATFFTKRSVDEYLSNDNLHNITHRVTRALAAAAEKYMDSKTKTD</sequence>
<evidence type="ECO:0000313" key="3">
    <source>
        <dbReference type="EMBL" id="CAG9581537.1"/>
    </source>
</evidence>
<reference evidence="3" key="1">
    <citation type="submission" date="2021-09" db="EMBL/GenBank/DDBJ databases">
        <authorList>
            <person name="Martin H S."/>
        </authorList>
    </citation>
    <scope>NUCLEOTIDE SEQUENCE</scope>
</reference>
<dbReference type="OrthoDB" id="7432225at2759"/>
<comment type="caution">
    <text evidence="3">The sequence shown here is derived from an EMBL/GenBank/DDBJ whole genome shotgun (WGS) entry which is preliminary data.</text>
</comment>
<feature type="transmembrane region" description="Helical" evidence="2">
    <location>
        <begin position="527"/>
        <end position="551"/>
    </location>
</feature>
<dbReference type="Proteomes" id="UP000789524">
    <property type="component" value="Unassembled WGS sequence"/>
</dbReference>
<dbReference type="AlphaFoldDB" id="A0A8J2WBX8"/>
<organism evidence="3 4">
    <name type="scientific">Danaus chrysippus</name>
    <name type="common">African queen</name>
    <dbReference type="NCBI Taxonomy" id="151541"/>
    <lineage>
        <taxon>Eukaryota</taxon>
        <taxon>Metazoa</taxon>
        <taxon>Ecdysozoa</taxon>
        <taxon>Arthropoda</taxon>
        <taxon>Hexapoda</taxon>
        <taxon>Insecta</taxon>
        <taxon>Pterygota</taxon>
        <taxon>Neoptera</taxon>
        <taxon>Endopterygota</taxon>
        <taxon>Lepidoptera</taxon>
        <taxon>Glossata</taxon>
        <taxon>Ditrysia</taxon>
        <taxon>Papilionoidea</taxon>
        <taxon>Nymphalidae</taxon>
        <taxon>Danainae</taxon>
        <taxon>Danaini</taxon>
        <taxon>Danaina</taxon>
        <taxon>Danaus</taxon>
        <taxon>Anosia</taxon>
    </lineage>
</organism>
<feature type="compositionally biased region" description="Pro residues" evidence="1">
    <location>
        <begin position="284"/>
        <end position="297"/>
    </location>
</feature>
<feature type="compositionally biased region" description="Pro residues" evidence="1">
    <location>
        <begin position="250"/>
        <end position="268"/>
    </location>
</feature>
<keyword evidence="2" id="KW-0812">Transmembrane</keyword>
<feature type="compositionally biased region" description="Basic and acidic residues" evidence="1">
    <location>
        <begin position="130"/>
        <end position="149"/>
    </location>
</feature>